<gene>
    <name evidence="1" type="ORF">U8465_20610</name>
</gene>
<keyword evidence="2" id="KW-1185">Reference proteome</keyword>
<dbReference type="Proteomes" id="UP001304050">
    <property type="component" value="Unassembled WGS sequence"/>
</dbReference>
<accession>A0ACC6N3H0</accession>
<dbReference type="EMBL" id="JAYESG010000010">
    <property type="protein sequence ID" value="MEA3519496.1"/>
    <property type="molecule type" value="Genomic_DNA"/>
</dbReference>
<protein>
    <submittedName>
        <fullName evidence="1">UDP-glucuronic acid decarboxylase family protein</fullName>
    </submittedName>
</protein>
<proteinExistence type="predicted"/>
<sequence>MRSFVPGEGYSEVEGVPVLKNLGTALVNGGAGFLGSHLCERLLLRGHSVICLDNFSTGRRVNVDHLLSNPRFRIIEHDVRQPFDIEASLIFNFASPASPPDYQRDPVGTLLTNVLGAVNTLDCARKTGAIVVQSSTSEVYGDPNQSPQRETYCGNVNPIGPRACYDEGKRSAETLFFDYHRTYGVDIKVGRIFNTYGPRMRLDDGRVISNFIVQALRNADLTIYGDGQQTRSFCYVDDLVEGFLRFSAAGSACHGPINLGNPGEFTVRRLAEIIRDLTNSRSRIVHLPAVVDDPRQRRPDISRAMIELGWQPHIELEAGLARTVDYFDGLLARTEKVEAI</sequence>
<evidence type="ECO:0000313" key="1">
    <source>
        <dbReference type="EMBL" id="MEA3519496.1"/>
    </source>
</evidence>
<comment type="caution">
    <text evidence="1">The sequence shown here is derived from an EMBL/GenBank/DDBJ whole genome shotgun (WGS) entry which is preliminary data.</text>
</comment>
<reference evidence="1" key="1">
    <citation type="submission" date="2023-12" db="EMBL/GenBank/DDBJ databases">
        <title>Diversity of Rhizobium in root nodule of phaseolus vulgaris.</title>
        <authorList>
            <person name="Wang H."/>
        </authorList>
    </citation>
    <scope>NUCLEOTIDE SEQUENCE</scope>
    <source>
        <strain evidence="1">MJ31</strain>
    </source>
</reference>
<evidence type="ECO:0000313" key="2">
    <source>
        <dbReference type="Proteomes" id="UP001304050"/>
    </source>
</evidence>
<organism evidence="1 2">
    <name type="scientific">Rhizobium mulingense</name>
    <dbReference type="NCBI Taxonomy" id="3031128"/>
    <lineage>
        <taxon>Bacteria</taxon>
        <taxon>Pseudomonadati</taxon>
        <taxon>Pseudomonadota</taxon>
        <taxon>Alphaproteobacteria</taxon>
        <taxon>Hyphomicrobiales</taxon>
        <taxon>Rhizobiaceae</taxon>
        <taxon>Rhizobium/Agrobacterium group</taxon>
        <taxon>Rhizobium</taxon>
    </lineage>
</organism>
<name>A0ACC6N3H0_9HYPH</name>